<evidence type="ECO:0000313" key="2">
    <source>
        <dbReference type="Proteomes" id="UP001165297"/>
    </source>
</evidence>
<name>A0ABS8AIV6_9BACT</name>
<accession>A0ABS8AIV6</accession>
<gene>
    <name evidence="1" type="ORF">LGH70_21745</name>
</gene>
<reference evidence="1" key="1">
    <citation type="submission" date="2021-10" db="EMBL/GenBank/DDBJ databases">
        <authorList>
            <person name="Dean J.D."/>
            <person name="Kim M.K."/>
            <person name="Newey C.N."/>
            <person name="Stoker T.S."/>
            <person name="Thompson D.W."/>
            <person name="Grose J.H."/>
        </authorList>
    </citation>
    <scope>NUCLEOTIDE SEQUENCE</scope>
    <source>
        <strain evidence="1">BT635</strain>
    </source>
</reference>
<comment type="caution">
    <text evidence="1">The sequence shown here is derived from an EMBL/GenBank/DDBJ whole genome shotgun (WGS) entry which is preliminary data.</text>
</comment>
<sequence>METFFRFIASPAGRWTRALAGGTLLTAGLMQGRKGLPLAAAGLVPLAAGAFDLCLLAPLTGLPLQGEALRQQLDDAAPASWR</sequence>
<dbReference type="EMBL" id="JAJADQ010000015">
    <property type="protein sequence ID" value="MCB2380230.1"/>
    <property type="molecule type" value="Genomic_DNA"/>
</dbReference>
<evidence type="ECO:0000313" key="1">
    <source>
        <dbReference type="EMBL" id="MCB2380230.1"/>
    </source>
</evidence>
<organism evidence="1 2">
    <name type="scientific">Hymenobacter nitidus</name>
    <dbReference type="NCBI Taxonomy" id="2880929"/>
    <lineage>
        <taxon>Bacteria</taxon>
        <taxon>Pseudomonadati</taxon>
        <taxon>Bacteroidota</taxon>
        <taxon>Cytophagia</taxon>
        <taxon>Cytophagales</taxon>
        <taxon>Hymenobacteraceae</taxon>
        <taxon>Hymenobacter</taxon>
    </lineage>
</organism>
<evidence type="ECO:0008006" key="3">
    <source>
        <dbReference type="Google" id="ProtNLM"/>
    </source>
</evidence>
<dbReference type="Proteomes" id="UP001165297">
    <property type="component" value="Unassembled WGS sequence"/>
</dbReference>
<proteinExistence type="predicted"/>
<protein>
    <recommendedName>
        <fullName evidence="3">DUF2892 domain-containing protein</fullName>
    </recommendedName>
</protein>
<keyword evidence="2" id="KW-1185">Reference proteome</keyword>
<dbReference type="RefSeq" id="WP_226189962.1">
    <property type="nucleotide sequence ID" value="NZ_JAJADQ010000015.1"/>
</dbReference>